<dbReference type="Proteomes" id="UP001610563">
    <property type="component" value="Unassembled WGS sequence"/>
</dbReference>
<evidence type="ECO:0000313" key="3">
    <source>
        <dbReference type="Proteomes" id="UP001610563"/>
    </source>
</evidence>
<reference evidence="2 3" key="1">
    <citation type="submission" date="2024-07" db="EMBL/GenBank/DDBJ databases">
        <title>Section-level genome sequencing and comparative genomics of Aspergillus sections Usti and Cavernicolus.</title>
        <authorList>
            <consortium name="Lawrence Berkeley National Laboratory"/>
            <person name="Nybo J.L."/>
            <person name="Vesth T.C."/>
            <person name="Theobald S."/>
            <person name="Frisvad J.C."/>
            <person name="Larsen T.O."/>
            <person name="Kjaerboelling I."/>
            <person name="Rothschild-Mancinelli K."/>
            <person name="Lyhne E.K."/>
            <person name="Kogle M.E."/>
            <person name="Barry K."/>
            <person name="Clum A."/>
            <person name="Na H."/>
            <person name="Ledsgaard L."/>
            <person name="Lin J."/>
            <person name="Lipzen A."/>
            <person name="Kuo A."/>
            <person name="Riley R."/>
            <person name="Mondo S."/>
            <person name="Labutti K."/>
            <person name="Haridas S."/>
            <person name="Pangalinan J."/>
            <person name="Salamov A.A."/>
            <person name="Simmons B.A."/>
            <person name="Magnuson J.K."/>
            <person name="Chen J."/>
            <person name="Drula E."/>
            <person name="Henrissat B."/>
            <person name="Wiebenga A."/>
            <person name="Lubbers R.J."/>
            <person name="Gomes A.C."/>
            <person name="Makela M.R."/>
            <person name="Stajich J."/>
            <person name="Grigoriev I.V."/>
            <person name="Mortensen U.H."/>
            <person name="De Vries R.P."/>
            <person name="Baker S.E."/>
            <person name="Andersen M.R."/>
        </authorList>
    </citation>
    <scope>NUCLEOTIDE SEQUENCE [LARGE SCALE GENOMIC DNA]</scope>
    <source>
        <strain evidence="2 3">CBS 209.92</strain>
    </source>
</reference>
<feature type="compositionally biased region" description="Low complexity" evidence="1">
    <location>
        <begin position="112"/>
        <end position="129"/>
    </location>
</feature>
<name>A0ABR4FH52_9EURO</name>
<feature type="region of interest" description="Disordered" evidence="1">
    <location>
        <begin position="92"/>
        <end position="173"/>
    </location>
</feature>
<protein>
    <submittedName>
        <fullName evidence="2">Uncharacterized protein</fullName>
    </submittedName>
</protein>
<feature type="region of interest" description="Disordered" evidence="1">
    <location>
        <begin position="211"/>
        <end position="244"/>
    </location>
</feature>
<evidence type="ECO:0000313" key="2">
    <source>
        <dbReference type="EMBL" id="KAL2782567.1"/>
    </source>
</evidence>
<comment type="caution">
    <text evidence="2">The sequence shown here is derived from an EMBL/GenBank/DDBJ whole genome shotgun (WGS) entry which is preliminary data.</text>
</comment>
<feature type="compositionally biased region" description="Polar residues" evidence="1">
    <location>
        <begin position="143"/>
        <end position="156"/>
    </location>
</feature>
<dbReference type="EMBL" id="JBFTWV010000386">
    <property type="protein sequence ID" value="KAL2782567.1"/>
    <property type="molecule type" value="Genomic_DNA"/>
</dbReference>
<sequence>MKLNKSTKLNPEAYLIYALRPCTKLLAKHPDLRLSNRVINVINEIDDLCKDNRQRGLANRKRKQKDPAYRPFKRVRMAPAAQRVDLDASRGPANFCNNTSRDETCPETFPRTSGDSTSDGSATSCDATSYGTSGAIIDPARTSPETFGHPSTTSYPASHGAISHPQETASEPSCDVTIQSHATSLEASNSSREDGCETSREQAAILRAVSRESMVAPQEPASETSFDSLKRSLEPSHDASTDDENTSCAHLITVAMAIDIIHQFSQELYEPPQNIYAEIVRSVQEDLQIQWSDVRSCRDIIEKSFFKAHRYVIFNLLEYIGASEWFDKQVSIAQESTLTKKHQPIKNSTAAGKVLDNIWERCNPRLNNVSSKLQKAQRQRIWL</sequence>
<accession>A0ABR4FH52</accession>
<proteinExistence type="predicted"/>
<keyword evidence="3" id="KW-1185">Reference proteome</keyword>
<evidence type="ECO:0000256" key="1">
    <source>
        <dbReference type="SAM" id="MobiDB-lite"/>
    </source>
</evidence>
<organism evidence="2 3">
    <name type="scientific">Aspergillus keveii</name>
    <dbReference type="NCBI Taxonomy" id="714993"/>
    <lineage>
        <taxon>Eukaryota</taxon>
        <taxon>Fungi</taxon>
        <taxon>Dikarya</taxon>
        <taxon>Ascomycota</taxon>
        <taxon>Pezizomycotina</taxon>
        <taxon>Eurotiomycetes</taxon>
        <taxon>Eurotiomycetidae</taxon>
        <taxon>Eurotiales</taxon>
        <taxon>Aspergillaceae</taxon>
        <taxon>Aspergillus</taxon>
        <taxon>Aspergillus subgen. Nidulantes</taxon>
    </lineage>
</organism>
<gene>
    <name evidence="2" type="ORF">BJX66DRAFT_177201</name>
</gene>
<feature type="compositionally biased region" description="Basic and acidic residues" evidence="1">
    <location>
        <begin position="228"/>
        <end position="240"/>
    </location>
</feature>